<dbReference type="Proteomes" id="UP000008237">
    <property type="component" value="Unassembled WGS sequence"/>
</dbReference>
<dbReference type="AlphaFoldDB" id="E2BVS9"/>
<evidence type="ECO:0000313" key="2">
    <source>
        <dbReference type="EMBL" id="EFN80207.1"/>
    </source>
</evidence>
<dbReference type="EMBL" id="GL450957">
    <property type="protein sequence ID" value="EFN80207.1"/>
    <property type="molecule type" value="Genomic_DNA"/>
</dbReference>
<evidence type="ECO:0000256" key="1">
    <source>
        <dbReference type="SAM" id="MobiDB-lite"/>
    </source>
</evidence>
<feature type="region of interest" description="Disordered" evidence="1">
    <location>
        <begin position="29"/>
        <end position="51"/>
    </location>
</feature>
<protein>
    <submittedName>
        <fullName evidence="2">Uncharacterized protein</fullName>
    </submittedName>
</protein>
<reference evidence="2 3" key="1">
    <citation type="journal article" date="2010" name="Science">
        <title>Genomic comparison of the ants Camponotus floridanus and Harpegnathos saltator.</title>
        <authorList>
            <person name="Bonasio R."/>
            <person name="Zhang G."/>
            <person name="Ye C."/>
            <person name="Mutti N.S."/>
            <person name="Fang X."/>
            <person name="Qin N."/>
            <person name="Donahue G."/>
            <person name="Yang P."/>
            <person name="Li Q."/>
            <person name="Li C."/>
            <person name="Zhang P."/>
            <person name="Huang Z."/>
            <person name="Berger S.L."/>
            <person name="Reinberg D."/>
            <person name="Wang J."/>
            <person name="Liebig J."/>
        </authorList>
    </citation>
    <scope>NUCLEOTIDE SEQUENCE [LARGE SCALE GENOMIC DNA]</scope>
    <source>
        <strain evidence="2 3">R22 G/1</strain>
    </source>
</reference>
<evidence type="ECO:0000313" key="3">
    <source>
        <dbReference type="Proteomes" id="UP000008237"/>
    </source>
</evidence>
<name>E2BVS9_HARSA</name>
<gene>
    <name evidence="2" type="ORF">EAI_04155</name>
</gene>
<dbReference type="InParanoid" id="E2BVS9"/>
<keyword evidence="3" id="KW-1185">Reference proteome</keyword>
<organism evidence="3">
    <name type="scientific">Harpegnathos saltator</name>
    <name type="common">Jerdon's jumping ant</name>
    <dbReference type="NCBI Taxonomy" id="610380"/>
    <lineage>
        <taxon>Eukaryota</taxon>
        <taxon>Metazoa</taxon>
        <taxon>Ecdysozoa</taxon>
        <taxon>Arthropoda</taxon>
        <taxon>Hexapoda</taxon>
        <taxon>Insecta</taxon>
        <taxon>Pterygota</taxon>
        <taxon>Neoptera</taxon>
        <taxon>Endopterygota</taxon>
        <taxon>Hymenoptera</taxon>
        <taxon>Apocrita</taxon>
        <taxon>Aculeata</taxon>
        <taxon>Formicoidea</taxon>
        <taxon>Formicidae</taxon>
        <taxon>Ponerinae</taxon>
        <taxon>Ponerini</taxon>
        <taxon>Harpegnathos</taxon>
    </lineage>
</organism>
<sequence length="211" mass="23081">MMSTLLSTPPTTISLEIGREATPHTCQSVYEETRHRRDNTTNTGEQSHNRKHTTVSLAFVRHPSLNVATTHRRTDSWTESDGAAREVATSPTSQLALGERCHGHVDWSLVLRTARDWLPPPPADRVDWSCTGLAGASGAYAGSVRTPTPLNRAKPHAHLLLSLVSLFLPFYIKPRPAKFSPNMRDVLPNTYGVAGQPSPTVTTVDNSAQIV</sequence>
<accession>E2BVS9</accession>
<proteinExistence type="predicted"/>